<dbReference type="RefSeq" id="WP_054539919.1">
    <property type="nucleotide sequence ID" value="NZ_JACIEQ010000003.1"/>
</dbReference>
<dbReference type="PANTHER" id="PTHR41795">
    <property type="entry name" value="EXOPOLYSACCHARIDE SYNTHESIS PROTEIN"/>
    <property type="match status" value="1"/>
</dbReference>
<feature type="transmembrane region" description="Helical" evidence="1">
    <location>
        <begin position="139"/>
        <end position="160"/>
    </location>
</feature>
<keyword evidence="1" id="KW-0812">Transmembrane</keyword>
<dbReference type="InterPro" id="IPR010331">
    <property type="entry name" value="ExoD"/>
</dbReference>
<gene>
    <name evidence="2" type="ORF">GGR17_002598</name>
</gene>
<reference evidence="2" key="1">
    <citation type="submission" date="2020-08" db="EMBL/GenBank/DDBJ databases">
        <title>Genomic Encyclopedia of Type Strains, Phase IV (KMG-IV): sequencing the most valuable type-strain genomes for metagenomic binning, comparative biology and taxonomic classification.</title>
        <authorList>
            <person name="Goeker M."/>
        </authorList>
    </citation>
    <scope>NUCLEOTIDE SEQUENCE [LARGE SCALE GENOMIC DNA]</scope>
    <source>
        <strain evidence="2">DSM 105040</strain>
    </source>
</reference>
<evidence type="ECO:0000256" key="1">
    <source>
        <dbReference type="SAM" id="Phobius"/>
    </source>
</evidence>
<sequence>MTQTTGSDGNKAPPATVREVVDRLRDAAQGDETSLDDVVKGLGRASFVPVLMAPALAVVTPLSGIPLFSSICGIMIMLVAGQLLLGRSHLWLPRWLTRQTVPSERLRDAAGWLRGPADWIDRHTGKRLTALVSPPAHRLIYLACALCGAVMPLLEVVPFTSSILGVAVTLLSLTLLVRDGLLAVLGLAVIAGAVAVGVTIV</sequence>
<name>A0A840CHR1_9RHOB</name>
<proteinExistence type="predicted"/>
<keyword evidence="1" id="KW-1133">Transmembrane helix</keyword>
<keyword evidence="3" id="KW-1185">Reference proteome</keyword>
<dbReference type="EMBL" id="JACIEQ010000003">
    <property type="protein sequence ID" value="MBB4022779.1"/>
    <property type="molecule type" value="Genomic_DNA"/>
</dbReference>
<dbReference type="Proteomes" id="UP000585681">
    <property type="component" value="Unassembled WGS sequence"/>
</dbReference>
<accession>A0A840CHR1</accession>
<dbReference type="PANTHER" id="PTHR41795:SF1">
    <property type="entry name" value="EXOPOLYSACCHARIDE SYNTHESIS PROTEIN"/>
    <property type="match status" value="1"/>
</dbReference>
<dbReference type="PIRSF" id="PIRSF033239">
    <property type="entry name" value="ExoD"/>
    <property type="match status" value="1"/>
</dbReference>
<dbReference type="Pfam" id="PF06055">
    <property type="entry name" value="ExoD"/>
    <property type="match status" value="1"/>
</dbReference>
<evidence type="ECO:0000313" key="2">
    <source>
        <dbReference type="EMBL" id="MBB4022779.1"/>
    </source>
</evidence>
<protein>
    <recommendedName>
        <fullName evidence="4">Exopolysaccharide synthesis, ExoD</fullName>
    </recommendedName>
</protein>
<feature type="transmembrane region" description="Helical" evidence="1">
    <location>
        <begin position="180"/>
        <end position="200"/>
    </location>
</feature>
<organism evidence="2 3">
    <name type="scientific">Actibacterium naphthalenivorans</name>
    <dbReference type="NCBI Taxonomy" id="1614693"/>
    <lineage>
        <taxon>Bacteria</taxon>
        <taxon>Pseudomonadati</taxon>
        <taxon>Pseudomonadota</taxon>
        <taxon>Alphaproteobacteria</taxon>
        <taxon>Rhodobacterales</taxon>
        <taxon>Roseobacteraceae</taxon>
        <taxon>Actibacterium</taxon>
    </lineage>
</organism>
<evidence type="ECO:0008006" key="4">
    <source>
        <dbReference type="Google" id="ProtNLM"/>
    </source>
</evidence>
<evidence type="ECO:0000313" key="3">
    <source>
        <dbReference type="Proteomes" id="UP000585681"/>
    </source>
</evidence>
<comment type="caution">
    <text evidence="2">The sequence shown here is derived from an EMBL/GenBank/DDBJ whole genome shotgun (WGS) entry which is preliminary data.</text>
</comment>
<dbReference type="AlphaFoldDB" id="A0A840CHR1"/>
<keyword evidence="1" id="KW-0472">Membrane</keyword>
<feature type="transmembrane region" description="Helical" evidence="1">
    <location>
        <begin position="65"/>
        <end position="85"/>
    </location>
</feature>